<comment type="caution">
    <text evidence="5">The sequence shown here is derived from an EMBL/GenBank/DDBJ whole genome shotgun (WGS) entry which is preliminary data.</text>
</comment>
<dbReference type="GO" id="GO:0003700">
    <property type="term" value="F:DNA-binding transcription factor activity"/>
    <property type="evidence" value="ECO:0007669"/>
    <property type="project" value="InterPro"/>
</dbReference>
<evidence type="ECO:0000256" key="3">
    <source>
        <dbReference type="ARBA" id="ARBA00023163"/>
    </source>
</evidence>
<dbReference type="GO" id="GO:0043565">
    <property type="term" value="F:sequence-specific DNA binding"/>
    <property type="evidence" value="ECO:0007669"/>
    <property type="project" value="InterPro"/>
</dbReference>
<dbReference type="SMART" id="SM00342">
    <property type="entry name" value="HTH_ARAC"/>
    <property type="match status" value="1"/>
</dbReference>
<dbReference type="PANTHER" id="PTHR46796">
    <property type="entry name" value="HTH-TYPE TRANSCRIPTIONAL ACTIVATOR RHAS-RELATED"/>
    <property type="match status" value="1"/>
</dbReference>
<name>A0AA41Q8D9_9ACTN</name>
<gene>
    <name evidence="5" type="ORF">LZ495_38665</name>
</gene>
<organism evidence="5 6">
    <name type="scientific">Yinghuangia soli</name>
    <dbReference type="NCBI Taxonomy" id="2908204"/>
    <lineage>
        <taxon>Bacteria</taxon>
        <taxon>Bacillati</taxon>
        <taxon>Actinomycetota</taxon>
        <taxon>Actinomycetes</taxon>
        <taxon>Kitasatosporales</taxon>
        <taxon>Streptomycetaceae</taxon>
        <taxon>Yinghuangia</taxon>
    </lineage>
</organism>
<reference evidence="5" key="1">
    <citation type="submission" date="2022-01" db="EMBL/GenBank/DDBJ databases">
        <title>Genome-Based Taxonomic Classification of the Phylum Actinobacteria.</title>
        <authorList>
            <person name="Gao Y."/>
        </authorList>
    </citation>
    <scope>NUCLEOTIDE SEQUENCE</scope>
    <source>
        <strain evidence="5">KLBMP 8922</strain>
    </source>
</reference>
<accession>A0AA41Q8D9</accession>
<evidence type="ECO:0000313" key="5">
    <source>
        <dbReference type="EMBL" id="MCF2533111.1"/>
    </source>
</evidence>
<protein>
    <submittedName>
        <fullName evidence="5">Helix-turn-helix domain-containing protein</fullName>
    </submittedName>
</protein>
<evidence type="ECO:0000256" key="1">
    <source>
        <dbReference type="ARBA" id="ARBA00023015"/>
    </source>
</evidence>
<keyword evidence="1" id="KW-0805">Transcription regulation</keyword>
<dbReference type="PROSITE" id="PS01124">
    <property type="entry name" value="HTH_ARAC_FAMILY_2"/>
    <property type="match status" value="1"/>
</dbReference>
<evidence type="ECO:0000256" key="2">
    <source>
        <dbReference type="ARBA" id="ARBA00023125"/>
    </source>
</evidence>
<dbReference type="AlphaFoldDB" id="A0AA41Q8D9"/>
<dbReference type="InterPro" id="IPR018060">
    <property type="entry name" value="HTH_AraC"/>
</dbReference>
<evidence type="ECO:0000313" key="6">
    <source>
        <dbReference type="Proteomes" id="UP001165378"/>
    </source>
</evidence>
<dbReference type="InterPro" id="IPR050204">
    <property type="entry name" value="AraC_XylS_family_regulators"/>
</dbReference>
<dbReference type="Pfam" id="PF12833">
    <property type="entry name" value="HTH_18"/>
    <property type="match status" value="1"/>
</dbReference>
<feature type="domain" description="HTH araC/xylS-type" evidence="4">
    <location>
        <begin position="180"/>
        <end position="279"/>
    </location>
</feature>
<dbReference type="Gene3D" id="1.10.10.60">
    <property type="entry name" value="Homeodomain-like"/>
    <property type="match status" value="1"/>
</dbReference>
<sequence>MTAPPPEREPGNAAAIGAALDWSNVEVAVPPPTPPLRIPGVSMAGFRQLRPKQGEITMVAHPSITLLLDLGDGDPLLCRDGAASRRGSVAIGLLPGDLSFRGCLDQGLQIRLTPIAAAAVLGGLSTELTGSVASFADVWGPDAGRLHATLRAAATWDERFALAASALRRRIAAARPPVDAEVAYTWQRTLRTGGRRRIETLADDTGWSRKRLSARFAAQLGVTPKRAARLVRFDRAAHLLAAGHTAADTAALSGYADQPHLHRDVKSFTGHTPAALAAAPWLSIDATTWPTAPADAR</sequence>
<dbReference type="EMBL" id="JAKFHA010000044">
    <property type="protein sequence ID" value="MCF2533111.1"/>
    <property type="molecule type" value="Genomic_DNA"/>
</dbReference>
<proteinExistence type="predicted"/>
<evidence type="ECO:0000259" key="4">
    <source>
        <dbReference type="PROSITE" id="PS01124"/>
    </source>
</evidence>
<dbReference type="Proteomes" id="UP001165378">
    <property type="component" value="Unassembled WGS sequence"/>
</dbReference>
<keyword evidence="3" id="KW-0804">Transcription</keyword>
<keyword evidence="6" id="KW-1185">Reference proteome</keyword>
<dbReference type="PANTHER" id="PTHR46796:SF15">
    <property type="entry name" value="BLL1074 PROTEIN"/>
    <property type="match status" value="1"/>
</dbReference>
<keyword evidence="2" id="KW-0238">DNA-binding</keyword>